<dbReference type="GO" id="GO:0007165">
    <property type="term" value="P:signal transduction"/>
    <property type="evidence" value="ECO:0007669"/>
    <property type="project" value="TreeGrafter"/>
</dbReference>
<dbReference type="Gene3D" id="3.30.540.10">
    <property type="entry name" value="Fructose-1,6-Bisphosphatase, subunit A, domain 1"/>
    <property type="match status" value="1"/>
</dbReference>
<name>Q4JVA8_CORJK</name>
<evidence type="ECO:0000256" key="1">
    <source>
        <dbReference type="ARBA" id="ARBA00001033"/>
    </source>
</evidence>
<feature type="binding site" evidence="7">
    <location>
        <position position="166"/>
    </location>
    <ligand>
        <name>Mg(2+)</name>
        <dbReference type="ChEBI" id="CHEBI:18420"/>
        <label>1</label>
        <note>catalytic</note>
    </ligand>
</feature>
<gene>
    <name evidence="9" type="primary">suhB</name>
    <name evidence="9" type="ordered locus">jk1085</name>
</gene>
<dbReference type="PANTHER" id="PTHR20854:SF4">
    <property type="entry name" value="INOSITOL-1-MONOPHOSPHATASE-RELATED"/>
    <property type="match status" value="1"/>
</dbReference>
<comment type="cofactor">
    <cofactor evidence="2 7 8">
        <name>Mg(2+)</name>
        <dbReference type="ChEBI" id="CHEBI:18420"/>
    </cofactor>
</comment>
<comment type="catalytic activity">
    <reaction evidence="1 8">
        <text>a myo-inositol phosphate + H2O = myo-inositol + phosphate</text>
        <dbReference type="Rhea" id="RHEA:24056"/>
        <dbReference type="ChEBI" id="CHEBI:15377"/>
        <dbReference type="ChEBI" id="CHEBI:17268"/>
        <dbReference type="ChEBI" id="CHEBI:43474"/>
        <dbReference type="ChEBI" id="CHEBI:84139"/>
        <dbReference type="EC" id="3.1.3.25"/>
    </reaction>
</comment>
<evidence type="ECO:0000313" key="10">
    <source>
        <dbReference type="Proteomes" id="UP000000545"/>
    </source>
</evidence>
<dbReference type="PROSITE" id="PS00629">
    <property type="entry name" value="IMP_1"/>
    <property type="match status" value="1"/>
</dbReference>
<evidence type="ECO:0000256" key="6">
    <source>
        <dbReference type="ARBA" id="ARBA00022842"/>
    </source>
</evidence>
<reference evidence="9 10" key="1">
    <citation type="journal article" date="2005" name="J. Bacteriol.">
        <title>Complete genome sequence and analysis of the multiresistant nosocomial pathogen Corynebacterium jeikeium K411, a lipid-requiring bacterium of the human skin flora.</title>
        <authorList>
            <person name="Tauch A."/>
            <person name="Kaiser O."/>
            <person name="Hain T."/>
            <person name="Goesmann A."/>
            <person name="Weisshaar B."/>
            <person name="Albersmeier A."/>
            <person name="Bekel T."/>
            <person name="Bischoff N."/>
            <person name="Brune I."/>
            <person name="Chakraborty T."/>
            <person name="Kalinowski J."/>
            <person name="Meyer F."/>
            <person name="Rupp O."/>
            <person name="Schneiker S."/>
            <person name="Viehoever P."/>
            <person name="Puehler A."/>
        </authorList>
    </citation>
    <scope>NUCLEOTIDE SEQUENCE [LARGE SCALE GENOMIC DNA]</scope>
    <source>
        <strain evidence="9 10">K411</strain>
    </source>
</reference>
<proteinExistence type="inferred from homology"/>
<dbReference type="Proteomes" id="UP000000545">
    <property type="component" value="Chromosome"/>
</dbReference>
<dbReference type="Pfam" id="PF00459">
    <property type="entry name" value="Inositol_P"/>
    <property type="match status" value="1"/>
</dbReference>
<keyword evidence="10" id="KW-1185">Reference proteome</keyword>
<dbReference type="eggNOG" id="COG0483">
    <property type="taxonomic scope" value="Bacteria"/>
</dbReference>
<dbReference type="GO" id="GO:0046872">
    <property type="term" value="F:metal ion binding"/>
    <property type="evidence" value="ECO:0007669"/>
    <property type="project" value="UniProtKB-KW"/>
</dbReference>
<dbReference type="GO" id="GO:0008934">
    <property type="term" value="F:inositol monophosphate 1-phosphatase activity"/>
    <property type="evidence" value="ECO:0007669"/>
    <property type="project" value="InterPro"/>
</dbReference>
<keyword evidence="5 8" id="KW-0378">Hydrolase</keyword>
<dbReference type="CDD" id="cd01639">
    <property type="entry name" value="IMPase"/>
    <property type="match status" value="1"/>
</dbReference>
<dbReference type="HOGENOM" id="CLU_044118_0_1_11"/>
<evidence type="ECO:0000256" key="2">
    <source>
        <dbReference type="ARBA" id="ARBA00001946"/>
    </source>
</evidence>
<dbReference type="EC" id="3.1.3.25" evidence="8"/>
<dbReference type="PATRIC" id="fig|306537.10.peg.1097"/>
<feature type="binding site" evidence="7">
    <location>
        <position position="311"/>
    </location>
    <ligand>
        <name>Mg(2+)</name>
        <dbReference type="ChEBI" id="CHEBI:18420"/>
        <label>1</label>
        <note>catalytic</note>
    </ligand>
</feature>
<dbReference type="InterPro" id="IPR033942">
    <property type="entry name" value="IMPase"/>
</dbReference>
<dbReference type="RefSeq" id="WP_011273639.1">
    <property type="nucleotide sequence ID" value="NC_007164.1"/>
</dbReference>
<dbReference type="Gene3D" id="3.40.190.80">
    <property type="match status" value="1"/>
</dbReference>
<dbReference type="InterPro" id="IPR020583">
    <property type="entry name" value="Inositol_monoP_metal-BS"/>
</dbReference>
<keyword evidence="6 7" id="KW-0460">Magnesium</keyword>
<feature type="binding site" evidence="7">
    <location>
        <position position="163"/>
    </location>
    <ligand>
        <name>Mg(2+)</name>
        <dbReference type="ChEBI" id="CHEBI:18420"/>
        <label>1</label>
        <note>catalytic</note>
    </ligand>
</feature>
<keyword evidence="4 7" id="KW-0479">Metal-binding</keyword>
<evidence type="ECO:0000256" key="8">
    <source>
        <dbReference type="RuleBase" id="RU364068"/>
    </source>
</evidence>
<dbReference type="PANTHER" id="PTHR20854">
    <property type="entry name" value="INOSITOL MONOPHOSPHATASE"/>
    <property type="match status" value="1"/>
</dbReference>
<dbReference type="PROSITE" id="PS00630">
    <property type="entry name" value="IMP_2"/>
    <property type="match status" value="1"/>
</dbReference>
<accession>Q4JVA8</accession>
<organism evidence="9 10">
    <name type="scientific">Corynebacterium jeikeium (strain K411)</name>
    <dbReference type="NCBI Taxonomy" id="306537"/>
    <lineage>
        <taxon>Bacteria</taxon>
        <taxon>Bacillati</taxon>
        <taxon>Actinomycetota</taxon>
        <taxon>Actinomycetes</taxon>
        <taxon>Mycobacteriales</taxon>
        <taxon>Corynebacteriaceae</taxon>
        <taxon>Corynebacterium</taxon>
    </lineage>
</organism>
<dbReference type="OrthoDB" id="9772456at2"/>
<evidence type="ECO:0000256" key="3">
    <source>
        <dbReference type="ARBA" id="ARBA00009759"/>
    </source>
</evidence>
<dbReference type="EMBL" id="CR931997">
    <property type="protein sequence ID" value="CAI37249.1"/>
    <property type="molecule type" value="Genomic_DNA"/>
</dbReference>
<evidence type="ECO:0000256" key="7">
    <source>
        <dbReference type="PIRSR" id="PIRSR600760-2"/>
    </source>
</evidence>
<feature type="binding site" evidence="7">
    <location>
        <position position="144"/>
    </location>
    <ligand>
        <name>Mg(2+)</name>
        <dbReference type="ChEBI" id="CHEBI:18420"/>
        <label>1</label>
        <note>catalytic</note>
    </ligand>
</feature>
<comment type="similarity">
    <text evidence="3 8">Belongs to the inositol monophosphatase superfamily.</text>
</comment>
<protein>
    <recommendedName>
        <fullName evidence="8">Inositol-1-monophosphatase</fullName>
        <ecNumber evidence="8">3.1.3.25</ecNumber>
    </recommendedName>
</protein>
<evidence type="ECO:0000256" key="5">
    <source>
        <dbReference type="ARBA" id="ARBA00022801"/>
    </source>
</evidence>
<dbReference type="GO" id="GO:0046854">
    <property type="term" value="P:phosphatidylinositol phosphate biosynthetic process"/>
    <property type="evidence" value="ECO:0007669"/>
    <property type="project" value="InterPro"/>
</dbReference>
<dbReference type="AlphaFoldDB" id="Q4JVA8"/>
<dbReference type="STRING" id="306537.jk1085"/>
<dbReference type="InterPro" id="IPR000760">
    <property type="entry name" value="Inositol_monophosphatase-like"/>
</dbReference>
<evidence type="ECO:0000256" key="4">
    <source>
        <dbReference type="ARBA" id="ARBA00022723"/>
    </source>
</evidence>
<dbReference type="KEGG" id="cjk:jk1085"/>
<dbReference type="SUPFAM" id="SSF56655">
    <property type="entry name" value="Carbohydrate phosphatase"/>
    <property type="match status" value="1"/>
</dbReference>
<feature type="binding site" evidence="7">
    <location>
        <position position="165"/>
    </location>
    <ligand>
        <name>Mg(2+)</name>
        <dbReference type="ChEBI" id="CHEBI:18420"/>
        <label>1</label>
        <note>catalytic</note>
    </ligand>
</feature>
<dbReference type="PRINTS" id="PR00377">
    <property type="entry name" value="IMPHPHTASES"/>
</dbReference>
<evidence type="ECO:0000313" key="9">
    <source>
        <dbReference type="EMBL" id="CAI37249.1"/>
    </source>
</evidence>
<dbReference type="InterPro" id="IPR020550">
    <property type="entry name" value="Inositol_monophosphatase_CS"/>
</dbReference>
<dbReference type="GO" id="GO:0006020">
    <property type="term" value="P:inositol metabolic process"/>
    <property type="evidence" value="ECO:0007669"/>
    <property type="project" value="TreeGrafter"/>
</dbReference>
<sequence>MIGAQSGQKIGLKNGKVEAMETKGSAELTTQAREVLKILQRARFEQALLRVFDEASTEREDGASPTIESCSPAVLEEIALEVALGAAALIRRRRGELADEHGHVGVVGTKTSEVDPVTEVDQASEKLIVEQLLQRVPGSRVLGEEGGLSSEHSAPGEVLWIVDPIDGTVNFLYGVPAYAVSIAAVVDGQPVAGVVVDVTAREAYVAHAGGPARRLKSDGAGADLLRVEPAELEVETGKASCNASDKALGKALIATGFSYLAEDRRRQAELLTRLLPKVRDIRRIGSAALDLCRVASGEVDAYFEHGLGPWDHAAGCLIAARAGAISVAPDYDVTKEAKALVLAVKPGVARELAELLVE</sequence>